<keyword evidence="1" id="KW-1133">Transmembrane helix</keyword>
<protein>
    <submittedName>
        <fullName evidence="2">Uncharacterized protein</fullName>
    </submittedName>
</protein>
<dbReference type="PATRIC" id="fig|1492738.3.peg.1352"/>
<proteinExistence type="predicted"/>
<dbReference type="OrthoDB" id="678770at2"/>
<evidence type="ECO:0000256" key="1">
    <source>
        <dbReference type="SAM" id="Phobius"/>
    </source>
</evidence>
<organism evidence="2 3">
    <name type="scientific">Flavobacterium seoulense</name>
    <dbReference type="NCBI Taxonomy" id="1492738"/>
    <lineage>
        <taxon>Bacteria</taxon>
        <taxon>Pseudomonadati</taxon>
        <taxon>Bacteroidota</taxon>
        <taxon>Flavobacteriia</taxon>
        <taxon>Flavobacteriales</taxon>
        <taxon>Flavobacteriaceae</taxon>
        <taxon>Flavobacterium</taxon>
    </lineage>
</organism>
<reference evidence="2 3" key="1">
    <citation type="submission" date="2014-05" db="EMBL/GenBank/DDBJ databases">
        <title>Genome Sequence of Flavobacterium sp. EM1321.</title>
        <authorList>
            <person name="Shin S.-K."/>
            <person name="Yi H."/>
        </authorList>
    </citation>
    <scope>NUCLEOTIDE SEQUENCE [LARGE SCALE GENOMIC DNA]</scope>
    <source>
        <strain evidence="2 3">EM1321</strain>
    </source>
</reference>
<comment type="caution">
    <text evidence="2">The sequence shown here is derived from an EMBL/GenBank/DDBJ whole genome shotgun (WGS) entry which is preliminary data.</text>
</comment>
<evidence type="ECO:0000313" key="2">
    <source>
        <dbReference type="EMBL" id="KDN55477.1"/>
    </source>
</evidence>
<keyword evidence="3" id="KW-1185">Reference proteome</keyword>
<feature type="transmembrane region" description="Helical" evidence="1">
    <location>
        <begin position="37"/>
        <end position="65"/>
    </location>
</feature>
<keyword evidence="1" id="KW-0472">Membrane</keyword>
<dbReference type="STRING" id="1492738.FEM21_13600"/>
<name>A0A066WN74_9FLAO</name>
<sequence length="95" mass="11008">MTDNVTNTATFLQKTENYSKAFFEMFQLNAIEKSEDIIYLLIFRFAVFITIALSVITISFGITLWIDEQLTTSFHDFFMTGSIFTLLLAVINLFR</sequence>
<dbReference type="Proteomes" id="UP000027064">
    <property type="component" value="Unassembled WGS sequence"/>
</dbReference>
<accession>A0A066WN74</accession>
<gene>
    <name evidence="2" type="ORF">FEM21_13600</name>
</gene>
<feature type="transmembrane region" description="Helical" evidence="1">
    <location>
        <begin position="77"/>
        <end position="94"/>
    </location>
</feature>
<dbReference type="AlphaFoldDB" id="A0A066WN74"/>
<dbReference type="EMBL" id="JNCA01000013">
    <property type="protein sequence ID" value="KDN55477.1"/>
    <property type="molecule type" value="Genomic_DNA"/>
</dbReference>
<evidence type="ECO:0000313" key="3">
    <source>
        <dbReference type="Proteomes" id="UP000027064"/>
    </source>
</evidence>
<dbReference type="RefSeq" id="WP_035659054.1">
    <property type="nucleotide sequence ID" value="NZ_JNCA01000013.1"/>
</dbReference>
<keyword evidence="1" id="KW-0812">Transmembrane</keyword>